<dbReference type="InterPro" id="IPR015168">
    <property type="entry name" value="SsuA/THI5"/>
</dbReference>
<feature type="domain" description="SsuA/THI5-like" evidence="1">
    <location>
        <begin position="173"/>
        <end position="315"/>
    </location>
</feature>
<dbReference type="PANTHER" id="PTHR30024">
    <property type="entry name" value="ALIPHATIC SULFONATES-BINDING PROTEIN-RELATED"/>
    <property type="match status" value="1"/>
</dbReference>
<evidence type="ECO:0000313" key="2">
    <source>
        <dbReference type="EMBL" id="NYI45027.1"/>
    </source>
</evidence>
<accession>A0A7Y9ZGJ4</accession>
<dbReference type="EMBL" id="JACBZM010000001">
    <property type="protein sequence ID" value="NYI45027.1"/>
    <property type="molecule type" value="Genomic_DNA"/>
</dbReference>
<feature type="domain" description="SsuA/THI5-like" evidence="1">
    <location>
        <begin position="92"/>
        <end position="153"/>
    </location>
</feature>
<gene>
    <name evidence="2" type="ORF">BJ993_002107</name>
</gene>
<comment type="caution">
    <text evidence="2">The sequence shown here is derived from an EMBL/GenBank/DDBJ whole genome shotgun (WGS) entry which is preliminary data.</text>
</comment>
<protein>
    <submittedName>
        <fullName evidence="2">NitT/TauT family transport system substrate-binding protein</fullName>
    </submittedName>
</protein>
<name>A0A7Y9ZGJ4_9ACTN</name>
<organism evidence="2 3">
    <name type="scientific">Nocardioides aromaticivorans</name>
    <dbReference type="NCBI Taxonomy" id="200618"/>
    <lineage>
        <taxon>Bacteria</taxon>
        <taxon>Bacillati</taxon>
        <taxon>Actinomycetota</taxon>
        <taxon>Actinomycetes</taxon>
        <taxon>Propionibacteriales</taxon>
        <taxon>Nocardioidaceae</taxon>
        <taxon>Nocardioides</taxon>
    </lineage>
</organism>
<dbReference type="Pfam" id="PF09084">
    <property type="entry name" value="NMT1"/>
    <property type="match status" value="2"/>
</dbReference>
<dbReference type="Gene3D" id="3.40.190.10">
    <property type="entry name" value="Periplasmic binding protein-like II"/>
    <property type="match status" value="2"/>
</dbReference>
<dbReference type="Proteomes" id="UP000562045">
    <property type="component" value="Unassembled WGS sequence"/>
</dbReference>
<dbReference type="RefSeq" id="WP_179648736.1">
    <property type="nucleotide sequence ID" value="NZ_JACBZM010000001.1"/>
</dbReference>
<evidence type="ECO:0000259" key="1">
    <source>
        <dbReference type="Pfam" id="PF09084"/>
    </source>
</evidence>
<sequence length="381" mass="40038">MPSKRDTASTTTSSGTARVAAHLKGTTTSMRSSIKGMALLAVSAVSAFCLAACGGSSDEPVTVASSYDCAKPDSSNPADITIVGMPILSNGALYLGEDKGFFAKHGLNAKISMVPSPPAAASAVVGGSADFAFGTTMGLLQAVEQGQDLRGVAPFAGIEPGFFDKMQAGEAGYETGVNALLVQEDSGITRPKQLEGKTVAVADPALSSLLTRARIKMDGGDPDKVKFVVMTGPDAYNAVIAGKVDAAQSFQPIIQGFEGKGLRNLSWLEVDVLHDGPTSIIISTSEFVRKHQDVVARFNCAIKEAAAYSNEHPEDIRAVTAREQKVDPATLKSALVPYFYTEIDVEGVQRIEDLMVDLGFLRKRLADDDVLVSVESDAEVS</sequence>
<reference evidence="2 3" key="1">
    <citation type="submission" date="2020-07" db="EMBL/GenBank/DDBJ databases">
        <title>Sequencing the genomes of 1000 actinobacteria strains.</title>
        <authorList>
            <person name="Klenk H.-P."/>
        </authorList>
    </citation>
    <scope>NUCLEOTIDE SEQUENCE [LARGE SCALE GENOMIC DNA]</scope>
    <source>
        <strain evidence="2 3">DSM 15131</strain>
    </source>
</reference>
<dbReference type="SUPFAM" id="SSF53850">
    <property type="entry name" value="Periplasmic binding protein-like II"/>
    <property type="match status" value="1"/>
</dbReference>
<proteinExistence type="predicted"/>
<evidence type="ECO:0000313" key="3">
    <source>
        <dbReference type="Proteomes" id="UP000562045"/>
    </source>
</evidence>
<dbReference type="AlphaFoldDB" id="A0A7Y9ZGJ4"/>